<proteinExistence type="inferred from homology"/>
<comment type="similarity">
    <text evidence="7">Belongs to the ATPase delta chain family.</text>
</comment>
<evidence type="ECO:0000256" key="4">
    <source>
        <dbReference type="ARBA" id="ARBA00023065"/>
    </source>
</evidence>
<dbReference type="PRINTS" id="PR00125">
    <property type="entry name" value="ATPASEDELTA"/>
</dbReference>
<organism evidence="8 9">
    <name type="scientific">Solobacterium moorei</name>
    <dbReference type="NCBI Taxonomy" id="102148"/>
    <lineage>
        <taxon>Bacteria</taxon>
        <taxon>Bacillati</taxon>
        <taxon>Bacillota</taxon>
        <taxon>Erysipelotrichia</taxon>
        <taxon>Erysipelotrichales</taxon>
        <taxon>Erysipelotrichaceae</taxon>
        <taxon>Solobacterium</taxon>
    </lineage>
</organism>
<evidence type="ECO:0000256" key="6">
    <source>
        <dbReference type="ARBA" id="ARBA00023310"/>
    </source>
</evidence>
<dbReference type="HAMAP" id="MF_01416">
    <property type="entry name" value="ATP_synth_delta_bact"/>
    <property type="match status" value="1"/>
</dbReference>
<dbReference type="Gene3D" id="1.10.520.20">
    <property type="entry name" value="N-terminal domain of the delta subunit of the F1F0-ATP synthase"/>
    <property type="match status" value="1"/>
</dbReference>
<keyword evidence="7" id="KW-1003">Cell membrane</keyword>
<evidence type="ECO:0000313" key="8">
    <source>
        <dbReference type="EMBL" id="RGT57587.1"/>
    </source>
</evidence>
<dbReference type="AlphaFoldDB" id="A0A412PHD7"/>
<keyword evidence="4 7" id="KW-0406">Ion transport</keyword>
<dbReference type="SUPFAM" id="SSF47928">
    <property type="entry name" value="N-terminal domain of the delta subunit of the F1F0-ATP synthase"/>
    <property type="match status" value="1"/>
</dbReference>
<name>A0A412PHD7_9FIRM</name>
<evidence type="ECO:0000256" key="7">
    <source>
        <dbReference type="HAMAP-Rule" id="MF_01416"/>
    </source>
</evidence>
<comment type="function">
    <text evidence="7">This protein is part of the stalk that links CF(0) to CF(1). It either transmits conformational changes from CF(0) to CF(1) or is implicated in proton conduction.</text>
</comment>
<keyword evidence="7" id="KW-0139">CF(1)</keyword>
<protein>
    <recommendedName>
        <fullName evidence="7">ATP synthase subunit delta</fullName>
    </recommendedName>
    <alternativeName>
        <fullName evidence="7">ATP synthase F(1) sector subunit delta</fullName>
    </alternativeName>
    <alternativeName>
        <fullName evidence="7">F-type ATPase subunit delta</fullName>
        <shortName evidence="7">F-ATPase subunit delta</shortName>
    </alternativeName>
</protein>
<dbReference type="GO" id="GO:0005886">
    <property type="term" value="C:plasma membrane"/>
    <property type="evidence" value="ECO:0007669"/>
    <property type="project" value="UniProtKB-SubCell"/>
</dbReference>
<keyword evidence="3 7" id="KW-0375">Hydrogen ion transport</keyword>
<dbReference type="PANTHER" id="PTHR11910">
    <property type="entry name" value="ATP SYNTHASE DELTA CHAIN"/>
    <property type="match status" value="1"/>
</dbReference>
<comment type="function">
    <text evidence="7">F(1)F(0) ATP synthase produces ATP from ADP in the presence of a proton or sodium gradient. F-type ATPases consist of two structural domains, F(1) containing the extramembraneous catalytic core and F(0) containing the membrane proton channel, linked together by a central stalk and a peripheral stalk. During catalysis, ATP synthesis in the catalytic domain of F(1) is coupled via a rotary mechanism of the central stalk subunits to proton translocation.</text>
</comment>
<dbReference type="InterPro" id="IPR000711">
    <property type="entry name" value="ATPase_OSCP/dsu"/>
</dbReference>
<dbReference type="GO" id="GO:0046933">
    <property type="term" value="F:proton-transporting ATP synthase activity, rotational mechanism"/>
    <property type="evidence" value="ECO:0007669"/>
    <property type="project" value="UniProtKB-UniRule"/>
</dbReference>
<reference evidence="8 9" key="1">
    <citation type="submission" date="2018-08" db="EMBL/GenBank/DDBJ databases">
        <title>A genome reference for cultivated species of the human gut microbiota.</title>
        <authorList>
            <person name="Zou Y."/>
            <person name="Xue W."/>
            <person name="Luo G."/>
        </authorList>
    </citation>
    <scope>NUCLEOTIDE SEQUENCE [LARGE SCALE GENOMIC DNA]</scope>
    <source>
        <strain evidence="8 9">AF18-46</strain>
    </source>
</reference>
<dbReference type="GO" id="GO:0045259">
    <property type="term" value="C:proton-transporting ATP synthase complex"/>
    <property type="evidence" value="ECO:0007669"/>
    <property type="project" value="UniProtKB-KW"/>
</dbReference>
<dbReference type="GeneID" id="89618756"/>
<evidence type="ECO:0000256" key="2">
    <source>
        <dbReference type="ARBA" id="ARBA00022448"/>
    </source>
</evidence>
<keyword evidence="5 7" id="KW-0472">Membrane</keyword>
<dbReference type="Proteomes" id="UP000284731">
    <property type="component" value="Unassembled WGS sequence"/>
</dbReference>
<dbReference type="RefSeq" id="WP_006525285.1">
    <property type="nucleotide sequence ID" value="NZ_AP028934.1"/>
</dbReference>
<evidence type="ECO:0000256" key="5">
    <source>
        <dbReference type="ARBA" id="ARBA00023136"/>
    </source>
</evidence>
<accession>A0A412PHD7</accession>
<sequence length="181" mass="20694">MVNEIAERYGQGLFELATENNTIREKKEQCESLLKILRENNEVELFLRAVKITKEEKKNFITNVFGKVVDRDILNLLKLLVDRGRVTYINEILRKFETLANEELGIVKAVVHSARKLSQEDLNRIQEALIQKTKKTVTIENYIDPQIIAGIKVTVGNNVTDITTKTKIERMKNAILKGGQA</sequence>
<dbReference type="EMBL" id="QRWX01000001">
    <property type="protein sequence ID" value="RGT57587.1"/>
    <property type="molecule type" value="Genomic_DNA"/>
</dbReference>
<dbReference type="Pfam" id="PF00213">
    <property type="entry name" value="OSCP"/>
    <property type="match status" value="1"/>
</dbReference>
<evidence type="ECO:0000313" key="9">
    <source>
        <dbReference type="Proteomes" id="UP000284731"/>
    </source>
</evidence>
<comment type="caution">
    <text evidence="8">The sequence shown here is derived from an EMBL/GenBank/DDBJ whole genome shotgun (WGS) entry which is preliminary data.</text>
</comment>
<comment type="subcellular location">
    <subcellularLocation>
        <location evidence="7">Cell membrane</location>
        <topology evidence="7">Peripheral membrane protein</topology>
    </subcellularLocation>
    <subcellularLocation>
        <location evidence="1">Membrane</location>
    </subcellularLocation>
</comment>
<dbReference type="InterPro" id="IPR026015">
    <property type="entry name" value="ATP_synth_OSCP/delta_N_sf"/>
</dbReference>
<gene>
    <name evidence="7" type="primary">atpH</name>
    <name evidence="8" type="ORF">DWX20_00625</name>
</gene>
<keyword evidence="6 7" id="KW-0066">ATP synthesis</keyword>
<evidence type="ECO:0000256" key="1">
    <source>
        <dbReference type="ARBA" id="ARBA00004370"/>
    </source>
</evidence>
<evidence type="ECO:0000256" key="3">
    <source>
        <dbReference type="ARBA" id="ARBA00022781"/>
    </source>
</evidence>
<dbReference type="NCBIfam" id="NF004403">
    <property type="entry name" value="PRK05758.2-4"/>
    <property type="match status" value="1"/>
</dbReference>
<dbReference type="NCBIfam" id="TIGR01145">
    <property type="entry name" value="ATP_synt_delta"/>
    <property type="match status" value="1"/>
</dbReference>
<keyword evidence="2 7" id="KW-0813">Transport</keyword>